<evidence type="ECO:0000256" key="7">
    <source>
        <dbReference type="ARBA" id="ARBA00022833"/>
    </source>
</evidence>
<feature type="compositionally biased region" description="Polar residues" evidence="9">
    <location>
        <begin position="1025"/>
        <end position="1034"/>
    </location>
</feature>
<evidence type="ECO:0000256" key="4">
    <source>
        <dbReference type="ARBA" id="ARBA00022723"/>
    </source>
</evidence>
<dbReference type="Gene3D" id="3.30.40.10">
    <property type="entry name" value="Zinc/RING finger domain, C3HC4 (zinc finger)"/>
    <property type="match status" value="1"/>
</dbReference>
<dbReference type="SUPFAM" id="SSF56112">
    <property type="entry name" value="Protein kinase-like (PK-like)"/>
    <property type="match status" value="1"/>
</dbReference>
<evidence type="ECO:0000256" key="3">
    <source>
        <dbReference type="ARBA" id="ARBA00022679"/>
    </source>
</evidence>
<dbReference type="EMBL" id="KI913967">
    <property type="protein sequence ID" value="ETV99301.1"/>
    <property type="molecule type" value="Genomic_DNA"/>
</dbReference>
<feature type="domain" description="DEP" evidence="12">
    <location>
        <begin position="936"/>
        <end position="1007"/>
    </location>
</feature>
<dbReference type="GeneID" id="20085083"/>
<dbReference type="GO" id="GO:0046854">
    <property type="term" value="P:phosphatidylinositol phosphate biosynthetic process"/>
    <property type="evidence" value="ECO:0007669"/>
    <property type="project" value="InterPro"/>
</dbReference>
<feature type="domain" description="PH" evidence="10">
    <location>
        <begin position="107"/>
        <end position="209"/>
    </location>
</feature>
<dbReference type="PROSITE" id="PS50290">
    <property type="entry name" value="PI3_4_KINASE_3"/>
    <property type="match status" value="1"/>
</dbReference>
<dbReference type="SUPFAM" id="SSF50729">
    <property type="entry name" value="PH domain-like"/>
    <property type="match status" value="1"/>
</dbReference>
<dbReference type="SMART" id="SM00146">
    <property type="entry name" value="PI3Kc"/>
    <property type="match status" value="1"/>
</dbReference>
<dbReference type="RefSeq" id="XP_008871857.1">
    <property type="nucleotide sequence ID" value="XM_008873635.1"/>
</dbReference>
<dbReference type="InterPro" id="IPR000306">
    <property type="entry name" value="Znf_FYVE"/>
</dbReference>
<name>A0A024U090_9STRA</name>
<comment type="catalytic activity">
    <reaction evidence="1">
        <text>a 1,2-diacyl-sn-glycero-3-phospho-(1D-myo-inositol) + ATP = a 1,2-diacyl-sn-glycero-3-phospho-(1D-myo-inositol 4-phosphate) + ADP + H(+)</text>
        <dbReference type="Rhea" id="RHEA:19877"/>
        <dbReference type="ChEBI" id="CHEBI:15378"/>
        <dbReference type="ChEBI" id="CHEBI:30616"/>
        <dbReference type="ChEBI" id="CHEBI:57880"/>
        <dbReference type="ChEBI" id="CHEBI:58178"/>
        <dbReference type="ChEBI" id="CHEBI:456216"/>
        <dbReference type="EC" id="2.7.1.67"/>
    </reaction>
</comment>
<dbReference type="VEuPathDB" id="FungiDB:H310_08033"/>
<dbReference type="InterPro" id="IPR017455">
    <property type="entry name" value="Znf_FYVE-rel"/>
</dbReference>
<dbReference type="CDD" id="cd00821">
    <property type="entry name" value="PH"/>
    <property type="match status" value="1"/>
</dbReference>
<evidence type="ECO:0000259" key="11">
    <source>
        <dbReference type="PROSITE" id="PS50178"/>
    </source>
</evidence>
<dbReference type="InterPro" id="IPR013083">
    <property type="entry name" value="Znf_RING/FYVE/PHD"/>
</dbReference>
<dbReference type="CDD" id="cd15760">
    <property type="entry name" value="FYVE_scVPS27p_like"/>
    <property type="match status" value="1"/>
</dbReference>
<dbReference type="STRING" id="157072.A0A024U090"/>
<feature type="region of interest" description="Disordered" evidence="9">
    <location>
        <begin position="232"/>
        <end position="251"/>
    </location>
</feature>
<dbReference type="Pfam" id="PF01363">
    <property type="entry name" value="FYVE"/>
    <property type="match status" value="1"/>
</dbReference>
<dbReference type="SMART" id="SM00064">
    <property type="entry name" value="FYVE"/>
    <property type="match status" value="1"/>
</dbReference>
<dbReference type="PROSITE" id="PS50178">
    <property type="entry name" value="ZF_FYVE"/>
    <property type="match status" value="1"/>
</dbReference>
<dbReference type="FunFam" id="1.10.1070.11:FF:000016">
    <property type="entry name" value="PIK1p Phosphatidylinositol 4-kinase"/>
    <property type="match status" value="1"/>
</dbReference>
<evidence type="ECO:0000256" key="6">
    <source>
        <dbReference type="ARBA" id="ARBA00022777"/>
    </source>
</evidence>
<keyword evidence="5 8" id="KW-0863">Zinc-finger</keyword>
<dbReference type="InterPro" id="IPR011011">
    <property type="entry name" value="Znf_FYVE_PHD"/>
</dbReference>
<accession>A0A024U090</accession>
<dbReference type="Gene3D" id="3.30.1010.10">
    <property type="entry name" value="Phosphatidylinositol 3-kinase Catalytic Subunit, Chain A, domain 4"/>
    <property type="match status" value="1"/>
</dbReference>
<dbReference type="GO" id="GO:0008270">
    <property type="term" value="F:zinc ion binding"/>
    <property type="evidence" value="ECO:0007669"/>
    <property type="project" value="UniProtKB-KW"/>
</dbReference>
<dbReference type="Gene3D" id="2.30.29.30">
    <property type="entry name" value="Pleckstrin-homology domain (PH domain)/Phosphotyrosine-binding domain (PTB)"/>
    <property type="match status" value="1"/>
</dbReference>
<dbReference type="PANTHER" id="PTHR10048">
    <property type="entry name" value="PHOSPHATIDYLINOSITOL KINASE"/>
    <property type="match status" value="1"/>
</dbReference>
<gene>
    <name evidence="14" type="ORF">H310_08033</name>
</gene>
<dbReference type="PROSITE" id="PS00916">
    <property type="entry name" value="PI3_4_KINASE_2"/>
    <property type="match status" value="1"/>
</dbReference>
<dbReference type="GO" id="GO:0005737">
    <property type="term" value="C:cytoplasm"/>
    <property type="evidence" value="ECO:0007669"/>
    <property type="project" value="TreeGrafter"/>
</dbReference>
<dbReference type="Pfam" id="PF00454">
    <property type="entry name" value="PI3_PI4_kinase"/>
    <property type="match status" value="1"/>
</dbReference>
<evidence type="ECO:0000256" key="8">
    <source>
        <dbReference type="PROSITE-ProRule" id="PRU00091"/>
    </source>
</evidence>
<dbReference type="PANTHER" id="PTHR10048:SF22">
    <property type="entry name" value="PHOSPHATIDYLINOSITOL 4-KINASE BETA"/>
    <property type="match status" value="1"/>
</dbReference>
<dbReference type="PROSITE" id="PS50186">
    <property type="entry name" value="DEP"/>
    <property type="match status" value="1"/>
</dbReference>
<feature type="compositionally biased region" description="Polar residues" evidence="9">
    <location>
        <begin position="30"/>
        <end position="50"/>
    </location>
</feature>
<dbReference type="OrthoDB" id="10264149at2759"/>
<dbReference type="EC" id="2.7.1.67" evidence="2"/>
<evidence type="ECO:0000256" key="2">
    <source>
        <dbReference type="ARBA" id="ARBA00012169"/>
    </source>
</evidence>
<dbReference type="Gene3D" id="1.10.10.10">
    <property type="entry name" value="Winged helix-like DNA-binding domain superfamily/Winged helix DNA-binding domain"/>
    <property type="match status" value="1"/>
</dbReference>
<feature type="region of interest" description="Disordered" evidence="9">
    <location>
        <begin position="1"/>
        <end position="50"/>
    </location>
</feature>
<feature type="compositionally biased region" description="Low complexity" evidence="9">
    <location>
        <begin position="10"/>
        <end position="29"/>
    </location>
</feature>
<feature type="domain" description="FYVE-type" evidence="11">
    <location>
        <begin position="261"/>
        <end position="313"/>
    </location>
</feature>
<keyword evidence="7" id="KW-0862">Zinc</keyword>
<dbReference type="PROSITE" id="PS50003">
    <property type="entry name" value="PH_DOMAIN"/>
    <property type="match status" value="1"/>
</dbReference>
<keyword evidence="4" id="KW-0479">Metal-binding</keyword>
<evidence type="ECO:0000256" key="5">
    <source>
        <dbReference type="ARBA" id="ARBA00022771"/>
    </source>
</evidence>
<evidence type="ECO:0000259" key="10">
    <source>
        <dbReference type="PROSITE" id="PS50003"/>
    </source>
</evidence>
<evidence type="ECO:0000313" key="14">
    <source>
        <dbReference type="EMBL" id="ETV99301.1"/>
    </source>
</evidence>
<feature type="region of interest" description="Disordered" evidence="9">
    <location>
        <begin position="65"/>
        <end position="88"/>
    </location>
</feature>
<dbReference type="InterPro" id="IPR000403">
    <property type="entry name" value="PI3/4_kinase_cat_dom"/>
</dbReference>
<dbReference type="InterPro" id="IPR036388">
    <property type="entry name" value="WH-like_DNA-bd_sf"/>
</dbReference>
<evidence type="ECO:0000259" key="12">
    <source>
        <dbReference type="PROSITE" id="PS50186"/>
    </source>
</evidence>
<dbReference type="InterPro" id="IPR001849">
    <property type="entry name" value="PH_domain"/>
</dbReference>
<dbReference type="InterPro" id="IPR036940">
    <property type="entry name" value="PI3/4_kinase_cat_sf"/>
</dbReference>
<keyword evidence="6 14" id="KW-0418">Kinase</keyword>
<dbReference type="InterPro" id="IPR015433">
    <property type="entry name" value="PI3/4_kinase"/>
</dbReference>
<dbReference type="Gene3D" id="1.10.1070.11">
    <property type="entry name" value="Phosphatidylinositol 3-/4-kinase, catalytic domain"/>
    <property type="match status" value="1"/>
</dbReference>
<dbReference type="eggNOG" id="KOG0903">
    <property type="taxonomic scope" value="Eukaryota"/>
</dbReference>
<dbReference type="GO" id="GO:0004430">
    <property type="term" value="F:1-phosphatidylinositol 4-kinase activity"/>
    <property type="evidence" value="ECO:0007669"/>
    <property type="project" value="UniProtKB-EC"/>
</dbReference>
<organism evidence="14">
    <name type="scientific">Aphanomyces invadans</name>
    <dbReference type="NCBI Taxonomy" id="157072"/>
    <lineage>
        <taxon>Eukaryota</taxon>
        <taxon>Sar</taxon>
        <taxon>Stramenopiles</taxon>
        <taxon>Oomycota</taxon>
        <taxon>Saprolegniomycetes</taxon>
        <taxon>Saprolegniales</taxon>
        <taxon>Verrucalvaceae</taxon>
        <taxon>Aphanomyces</taxon>
    </lineage>
</organism>
<keyword evidence="3" id="KW-0808">Transferase</keyword>
<dbReference type="InterPro" id="IPR000591">
    <property type="entry name" value="DEP_dom"/>
</dbReference>
<feature type="region of interest" description="Disordered" evidence="9">
    <location>
        <begin position="1025"/>
        <end position="1055"/>
    </location>
</feature>
<feature type="region of interest" description="Disordered" evidence="9">
    <location>
        <begin position="871"/>
        <end position="899"/>
    </location>
</feature>
<reference evidence="14" key="1">
    <citation type="submission" date="2013-12" db="EMBL/GenBank/DDBJ databases">
        <title>The Genome Sequence of Aphanomyces invadans NJM9701.</title>
        <authorList>
            <consortium name="The Broad Institute Genomics Platform"/>
            <person name="Russ C."/>
            <person name="Tyler B."/>
            <person name="van West P."/>
            <person name="Dieguez-Uribeondo J."/>
            <person name="Young S.K."/>
            <person name="Zeng Q."/>
            <person name="Gargeya S."/>
            <person name="Fitzgerald M."/>
            <person name="Abouelleil A."/>
            <person name="Alvarado L."/>
            <person name="Chapman S.B."/>
            <person name="Gainer-Dewar J."/>
            <person name="Goldberg J."/>
            <person name="Griggs A."/>
            <person name="Gujja S."/>
            <person name="Hansen M."/>
            <person name="Howarth C."/>
            <person name="Imamovic A."/>
            <person name="Ireland A."/>
            <person name="Larimer J."/>
            <person name="McCowan C."/>
            <person name="Murphy C."/>
            <person name="Pearson M."/>
            <person name="Poon T.W."/>
            <person name="Priest M."/>
            <person name="Roberts A."/>
            <person name="Saif S."/>
            <person name="Shea T."/>
            <person name="Sykes S."/>
            <person name="Wortman J."/>
            <person name="Nusbaum C."/>
            <person name="Birren B."/>
        </authorList>
    </citation>
    <scope>NUCLEOTIDE SEQUENCE [LARGE SCALE GENOMIC DNA]</scope>
    <source>
        <strain evidence="14">NJM9701</strain>
    </source>
</reference>
<evidence type="ECO:0000259" key="13">
    <source>
        <dbReference type="PROSITE" id="PS50290"/>
    </source>
</evidence>
<dbReference type="InterPro" id="IPR018936">
    <property type="entry name" value="PI3/4_kinase_CS"/>
</dbReference>
<dbReference type="PROSITE" id="PS00915">
    <property type="entry name" value="PI3_4_KINASE_1"/>
    <property type="match status" value="1"/>
</dbReference>
<protein>
    <recommendedName>
        <fullName evidence="2">1-phosphatidylinositol 4-kinase</fullName>
        <ecNumber evidence="2">2.7.1.67</ecNumber>
    </recommendedName>
</protein>
<sequence>MKPATMVYGSMESMMAASARPPSKARPSSTTNLSMSPITEQISHQPMRNSAPSLAAAIESLQDGVLSPGSGSHAPSSEGGGPRGDLSEVSIDFGESTLLHGTAELTHLGLAGFLNMREHGPGFHRMRRYYCRLVGVLFYRFYTKESARDLANAHMEKEIVKVENWDGKGALHRYPQPFKLVTPQGTYNVNADSEEEKALWIQYANESIDAAAMQMRDCSLLPKSSVLMSASPGGLTLARPNKEKEKPPKFKGVPNCMHPTCKVRFDNTKRQHHCRNCGDSVCSDHSYHFAPLPHLPTMTGPQRQCTRCFRVHRFMQHMRTMLQAFVKHRHGRKQLSTPQPAMLSNKKKLPTVAAAIQTEDHIEDVNRMRTAVNEPDFGVSDAIQALHLHRKDSDDVYFVIVTKLLKLGVQHLPDFDFFLPQLFHLWITMEYETQLVKWMLLFRVLMTAATYHLRLATSIHWLLRATIDDSCGWGFGQRELGVPDYLKYRFAPCKVAMYNLHMLIQNRTTMTFAPDADLRTMPLQTELLQIYIDRILALQEYDTGLNLPTPDMALPSPLSSTRGGPLPLGPFFNAFGACTFPAHWQEVPYRPRLGPRDVAIEQKVFTSQVEFIDKLGDLAESLRHCPRPERKKTLPVELEKIALPPAAYYPLTPVDEPLHRFVHVCIKEGTVFTTKARAPTLIWFEVESVEVAPETLWLSQSTSSVVVSPFTEESGPHRQSMDHDAIDNVLRDECLLTSLRHINNSEDDDGEDDVLQVAIKLPLSNGSTHKLRRSGSLVSHNPNQAYSDELIQAAEVDVRPPIDLITAHHHLGGPGTGGMGGPPMIGSNLFPRSKGSIKLELLPTDVEKLSPEQLETIADKLLKHLIAHPPPRRALDQHAHTPPRRASIPGAATTSTAVESKHPALGRLTVEAIKESMEKMKKNFLHDDDGDEWNTKHAFTGSDGIATLLEMQVAHNEQHATWLGSELLQNGLIQALPHQSSGLNIGTRDDSDVVFQNDSTLFYVTLKPDHEYTLHINAVNDGRSTIINSRNSNRPSRHASHMTNSRDDTGTDSTDAIMLQQPPMGHMDRMEPDKVMIYMQTLQHSMEDYMAPVEEREKALATWQLLQDQLEVICDYVREKQVQRQNQVKNMFGEGAEDKRKRMLSSSTHASMYKSNWNIKAMIIKSNDDLRQEVLCLQLIRQFRDIFKSADLDLWLYPYSIIATSASTGIIEVILNATSLSSLKGSPGYTNLNQHFITVYGGLESPAYKTAMGNFVRSMAAYSLVCYILRIKDRHNGNIMLDADGHLIHIDYGFMLGIQPGGRFSLERRVPFKLTSEMVDAMGGTQSEYFREYVTLLIQGFLALRQNQNVDTILMMIAIMARNSSCPCFLNRNPQDILNQTKALFALDLTTDQVIPHVMKLVRLSLNSFGYRRYDQFQHMTNDILP</sequence>
<proteinExistence type="predicted"/>
<dbReference type="InterPro" id="IPR011009">
    <property type="entry name" value="Kinase-like_dom_sf"/>
</dbReference>
<dbReference type="SUPFAM" id="SSF57903">
    <property type="entry name" value="FYVE/PHD zinc finger"/>
    <property type="match status" value="1"/>
</dbReference>
<dbReference type="GO" id="GO:0048015">
    <property type="term" value="P:phosphatidylinositol-mediated signaling"/>
    <property type="evidence" value="ECO:0007669"/>
    <property type="project" value="TreeGrafter"/>
</dbReference>
<evidence type="ECO:0000256" key="9">
    <source>
        <dbReference type="SAM" id="MobiDB-lite"/>
    </source>
</evidence>
<dbReference type="GO" id="GO:0016020">
    <property type="term" value="C:membrane"/>
    <property type="evidence" value="ECO:0007669"/>
    <property type="project" value="TreeGrafter"/>
</dbReference>
<evidence type="ECO:0000256" key="1">
    <source>
        <dbReference type="ARBA" id="ARBA00001686"/>
    </source>
</evidence>
<feature type="domain" description="PI3K/PI4K catalytic" evidence="13">
    <location>
        <begin position="1137"/>
        <end position="1410"/>
    </location>
</feature>
<dbReference type="InterPro" id="IPR011993">
    <property type="entry name" value="PH-like_dom_sf"/>
</dbReference>